<dbReference type="AlphaFoldDB" id="A0AAY5KVL4"/>
<dbReference type="PANTHER" id="PTHR47822">
    <property type="entry name" value="CARBOHYDRATE BINDING DOMAIN CONTAINING PROTEIN"/>
    <property type="match status" value="1"/>
</dbReference>
<dbReference type="RefSeq" id="XP_028975656.2">
    <property type="nucleotide sequence ID" value="XM_029119823.2"/>
</dbReference>
<dbReference type="InterPro" id="IPR036322">
    <property type="entry name" value="WD40_repeat_dom_sf"/>
</dbReference>
<evidence type="ECO:0000259" key="3">
    <source>
        <dbReference type="Pfam" id="PF12894"/>
    </source>
</evidence>
<dbReference type="PANTHER" id="PTHR47822:SF2">
    <property type="entry name" value="F-BOX AND WD-40 DOMAIN PROTEIN 7"/>
    <property type="match status" value="1"/>
</dbReference>
<dbReference type="InterPro" id="IPR001680">
    <property type="entry name" value="WD40_rpt"/>
</dbReference>
<feature type="compositionally biased region" description="Acidic residues" evidence="2">
    <location>
        <begin position="38"/>
        <end position="49"/>
    </location>
</feature>
<keyword evidence="1" id="KW-0853">WD repeat</keyword>
<feature type="region of interest" description="Disordered" evidence="2">
    <location>
        <begin position="1"/>
        <end position="60"/>
    </location>
</feature>
<dbReference type="GeneID" id="105024392"/>
<proteinExistence type="predicted"/>
<evidence type="ECO:0000313" key="5">
    <source>
        <dbReference type="Proteomes" id="UP000265140"/>
    </source>
</evidence>
<dbReference type="SUPFAM" id="SSF50978">
    <property type="entry name" value="WD40 repeat-like"/>
    <property type="match status" value="1"/>
</dbReference>
<dbReference type="RefSeq" id="XP_028975655.2">
    <property type="nucleotide sequence ID" value="XM_029119822.2"/>
</dbReference>
<dbReference type="KEGG" id="els:105024392"/>
<dbReference type="PROSITE" id="PS50294">
    <property type="entry name" value="WD_REPEATS_REGION"/>
    <property type="match status" value="1"/>
</dbReference>
<dbReference type="Pfam" id="PF12894">
    <property type="entry name" value="ANAPC4_WD40"/>
    <property type="match status" value="1"/>
</dbReference>
<reference evidence="4" key="3">
    <citation type="submission" date="2025-09" db="UniProtKB">
        <authorList>
            <consortium name="Ensembl"/>
        </authorList>
    </citation>
    <scope>IDENTIFICATION</scope>
</reference>
<dbReference type="InterPro" id="IPR015943">
    <property type="entry name" value="WD40/YVTN_repeat-like_dom_sf"/>
</dbReference>
<dbReference type="Gene3D" id="2.130.10.10">
    <property type="entry name" value="YVTN repeat-like/Quinoprotein amine dehydrogenase"/>
    <property type="match status" value="2"/>
</dbReference>
<dbReference type="Proteomes" id="UP000265140">
    <property type="component" value="Chromosome 5"/>
</dbReference>
<name>A0AAY5KVL4_ESOLU</name>
<protein>
    <recommendedName>
        <fullName evidence="3">Anaphase-promoting complex subunit 4-like WD40 domain-containing protein</fullName>
    </recommendedName>
</protein>
<dbReference type="InterPro" id="IPR024977">
    <property type="entry name" value="Apc4-like_WD40_dom"/>
</dbReference>
<dbReference type="GeneTree" id="ENSGT00940000174999"/>
<dbReference type="Ensembl" id="ENSELUT00000097240.1">
    <property type="protein sequence ID" value="ENSELUP00000092345.1"/>
    <property type="gene ID" value="ENSELUG00000023144.3"/>
</dbReference>
<evidence type="ECO:0000256" key="1">
    <source>
        <dbReference type="PROSITE-ProRule" id="PRU00221"/>
    </source>
</evidence>
<accession>A0AAY5KVL4</accession>
<dbReference type="Pfam" id="PF00400">
    <property type="entry name" value="WD40"/>
    <property type="match status" value="1"/>
</dbReference>
<reference evidence="4 5" key="1">
    <citation type="submission" date="2020-02" db="EMBL/GenBank/DDBJ databases">
        <title>Esox lucius (northern pike) genome, fEsoLuc1, primary haplotype.</title>
        <authorList>
            <person name="Myers G."/>
            <person name="Karagic N."/>
            <person name="Meyer A."/>
            <person name="Pippel M."/>
            <person name="Reichard M."/>
            <person name="Winkler S."/>
            <person name="Tracey A."/>
            <person name="Sims Y."/>
            <person name="Howe K."/>
            <person name="Rhie A."/>
            <person name="Formenti G."/>
            <person name="Durbin R."/>
            <person name="Fedrigo O."/>
            <person name="Jarvis E.D."/>
        </authorList>
    </citation>
    <scope>NUCLEOTIDE SEQUENCE [LARGE SCALE GENOMIC DNA]</scope>
</reference>
<feature type="region of interest" description="Disordered" evidence="2">
    <location>
        <begin position="199"/>
        <end position="224"/>
    </location>
</feature>
<feature type="repeat" description="WD" evidence="1">
    <location>
        <begin position="255"/>
        <end position="297"/>
    </location>
</feature>
<dbReference type="SMART" id="SM00320">
    <property type="entry name" value="WD40"/>
    <property type="match status" value="6"/>
</dbReference>
<sequence>MSKSATAASREYKEKSKNLSHIYMLSDTDSDSSTGSETDPEDSDSEPVSEIEPTKQTETADTALENIENGEAPHSDVSKVAFRSTAHTQPKTEGDLYIHSVLECESEVMTCQFNNEGTLLAVGLSNGTIKLYSMDNGNFVQTLRDSGSILSSLPVTALRFTLSSWSHCLLLATYASGYVRCWYVWGGECVWVVREVGQSRGGERGGGHRQTLSMSISPSGEKAATAGSDSAIHLYDLSTHQRLMTCRASSTRTVMDGHCFRVFAVTFHPEKEREFISGGWDNTIQFWDTRQQHSVRMLAGPHVCGDSLQIDPAANHILSGSWRKDNPLEIWDYGSGHKVTDVPHDSQGDSKIYTCHWLDQDHIVAAGSQLNMLRVINRWTMMTESRLLGLSSAVFSSSPSPAGKWRGLIAATSGTTVYLLQRGTCNIPKRREPEKKPCNN</sequence>
<keyword evidence="5" id="KW-1185">Reference proteome</keyword>
<evidence type="ECO:0000313" key="4">
    <source>
        <dbReference type="Ensembl" id="ENSELUP00000092345.1"/>
    </source>
</evidence>
<reference evidence="4" key="2">
    <citation type="submission" date="2025-08" db="UniProtKB">
        <authorList>
            <consortium name="Ensembl"/>
        </authorList>
    </citation>
    <scope>IDENTIFICATION</scope>
</reference>
<evidence type="ECO:0000256" key="2">
    <source>
        <dbReference type="SAM" id="MobiDB-lite"/>
    </source>
</evidence>
<dbReference type="PROSITE" id="PS50082">
    <property type="entry name" value="WD_REPEATS_2"/>
    <property type="match status" value="1"/>
</dbReference>
<organism evidence="4 5">
    <name type="scientific">Esox lucius</name>
    <name type="common">Northern pike</name>
    <dbReference type="NCBI Taxonomy" id="8010"/>
    <lineage>
        <taxon>Eukaryota</taxon>
        <taxon>Metazoa</taxon>
        <taxon>Chordata</taxon>
        <taxon>Craniata</taxon>
        <taxon>Vertebrata</taxon>
        <taxon>Euteleostomi</taxon>
        <taxon>Actinopterygii</taxon>
        <taxon>Neopterygii</taxon>
        <taxon>Teleostei</taxon>
        <taxon>Protacanthopterygii</taxon>
        <taxon>Esociformes</taxon>
        <taxon>Esocidae</taxon>
        <taxon>Esox</taxon>
    </lineage>
</organism>
<feature type="domain" description="Anaphase-promoting complex subunit 4-like WD40" evidence="3">
    <location>
        <begin position="105"/>
        <end position="145"/>
    </location>
</feature>